<proteinExistence type="predicted"/>
<protein>
    <submittedName>
        <fullName evidence="2">NERD domain-containing protein</fullName>
    </submittedName>
</protein>
<dbReference type="Pfam" id="PF08378">
    <property type="entry name" value="NERD"/>
    <property type="match status" value="1"/>
</dbReference>
<accession>A0ABQ6R9N6</accession>
<dbReference type="EMBL" id="SCWC02000002">
    <property type="protein sequence ID" value="KAA1040026.1"/>
    <property type="molecule type" value="Genomic_DNA"/>
</dbReference>
<reference evidence="2 3" key="1">
    <citation type="submission" date="2019-09" db="EMBL/GenBank/DDBJ databases">
        <authorList>
            <person name="Mazhar S."/>
            <person name="Altermann E."/>
            <person name="Hill C."/>
            <person name="Mcauliffe O."/>
        </authorList>
    </citation>
    <scope>NUCLEOTIDE SEQUENCE [LARGE SCALE GENOMIC DNA]</scope>
    <source>
        <strain evidence="2 3">ATCC 51831</strain>
    </source>
</reference>
<gene>
    <name evidence="2" type="ORF">ERX35_003295</name>
</gene>
<dbReference type="PROSITE" id="PS50965">
    <property type="entry name" value="NERD"/>
    <property type="match status" value="1"/>
</dbReference>
<evidence type="ECO:0000313" key="2">
    <source>
        <dbReference type="EMBL" id="KAA1040026.1"/>
    </source>
</evidence>
<name>A0ABQ6R9N6_9STAP</name>
<sequence length="306" mass="36243">MTRTMINLEVMSKRGVLDDDDRKLLDKERNGWNGERLVGEVLQKVLDGRWFTSNILLEHDQNYIQLDHVIITRQRVIILEVKNHRHDYEVRSGKWYFQNGREVSNPLNQLERAKSILAHWLQRRKIYLQVHGYIVWTGDSHIFGLQPDDAIIKMTKLARIANELQVSDELFPQLHEVFLTDQLKTNPFYHHRAAGQLKNGFNCPSCYCLSLNGRKQQMKCIDCRTTFSISEVIYTNMIYYCSVHNVHEFSIRCLAEFFGDYFTVRTLQLYIRSYIEAQRLIKINRTTYRLPETIDTMIKEHLLSNN</sequence>
<evidence type="ECO:0000313" key="3">
    <source>
        <dbReference type="Proteomes" id="UP000295735"/>
    </source>
</evidence>
<dbReference type="RefSeq" id="WP_149458493.1">
    <property type="nucleotide sequence ID" value="NZ_SCWC02000002.1"/>
</dbReference>
<organism evidence="2 3">
    <name type="scientific">Macrococcus equipercicus</name>
    <dbReference type="NCBI Taxonomy" id="69967"/>
    <lineage>
        <taxon>Bacteria</taxon>
        <taxon>Bacillati</taxon>
        <taxon>Bacillota</taxon>
        <taxon>Bacilli</taxon>
        <taxon>Bacillales</taxon>
        <taxon>Staphylococcaceae</taxon>
        <taxon>Macrococcus</taxon>
    </lineage>
</organism>
<feature type="domain" description="NERD" evidence="1">
    <location>
        <begin position="30"/>
        <end position="140"/>
    </location>
</feature>
<dbReference type="Proteomes" id="UP000295735">
    <property type="component" value="Unassembled WGS sequence"/>
</dbReference>
<evidence type="ECO:0000259" key="1">
    <source>
        <dbReference type="PROSITE" id="PS50965"/>
    </source>
</evidence>
<keyword evidence="3" id="KW-1185">Reference proteome</keyword>
<dbReference type="InterPro" id="IPR011528">
    <property type="entry name" value="NERD"/>
</dbReference>
<comment type="caution">
    <text evidence="2">The sequence shown here is derived from an EMBL/GenBank/DDBJ whole genome shotgun (WGS) entry which is preliminary data.</text>
</comment>